<evidence type="ECO:0000256" key="2">
    <source>
        <dbReference type="ARBA" id="ARBA00004370"/>
    </source>
</evidence>
<keyword evidence="4 13" id="KW-0597">Phosphoprotein</keyword>
<dbReference type="EC" id="2.7.13.3" evidence="3"/>
<feature type="region of interest" description="Disordered" evidence="14">
    <location>
        <begin position="749"/>
        <end position="769"/>
    </location>
</feature>
<evidence type="ECO:0000256" key="14">
    <source>
        <dbReference type="SAM" id="MobiDB-lite"/>
    </source>
</evidence>
<dbReference type="AlphaFoldDB" id="A0A9X1YIK2"/>
<reference evidence="18" key="1">
    <citation type="submission" date="2022-04" db="EMBL/GenBank/DDBJ databases">
        <title>Roseomonas acroporae sp. nov., isolated from coral Acropora digitifera.</title>
        <authorList>
            <person name="Sun H."/>
        </authorList>
    </citation>
    <scope>NUCLEOTIDE SEQUENCE</scope>
    <source>
        <strain evidence="18">NAR14</strain>
    </source>
</reference>
<feature type="modified residue" description="4-aspartylphosphate" evidence="13">
    <location>
        <position position="677"/>
    </location>
</feature>
<dbReference type="CDD" id="cd16922">
    <property type="entry name" value="HATPase_EvgS-ArcB-TorS-like"/>
    <property type="match status" value="1"/>
</dbReference>
<dbReference type="Gene3D" id="3.40.50.2300">
    <property type="match status" value="1"/>
</dbReference>
<protein>
    <recommendedName>
        <fullName evidence="3">histidine kinase</fullName>
        <ecNumber evidence="3">2.7.13.3</ecNumber>
    </recommendedName>
</protein>
<keyword evidence="12 15" id="KW-0472">Membrane</keyword>
<dbReference type="SMART" id="SM00448">
    <property type="entry name" value="REC"/>
    <property type="match status" value="2"/>
</dbReference>
<evidence type="ECO:0000256" key="11">
    <source>
        <dbReference type="ARBA" id="ARBA00023012"/>
    </source>
</evidence>
<evidence type="ECO:0000256" key="10">
    <source>
        <dbReference type="ARBA" id="ARBA00022989"/>
    </source>
</evidence>
<dbReference type="InterPro" id="IPR003594">
    <property type="entry name" value="HATPase_dom"/>
</dbReference>
<evidence type="ECO:0000256" key="13">
    <source>
        <dbReference type="PROSITE-ProRule" id="PRU00169"/>
    </source>
</evidence>
<keyword evidence="19" id="KW-1185">Reference proteome</keyword>
<comment type="catalytic activity">
    <reaction evidence="1">
        <text>ATP + protein L-histidine = ADP + protein N-phospho-L-histidine.</text>
        <dbReference type="EC" id="2.7.13.3"/>
    </reaction>
</comment>
<feature type="domain" description="Response regulatory" evidence="17">
    <location>
        <begin position="769"/>
        <end position="886"/>
    </location>
</feature>
<feature type="transmembrane region" description="Helical" evidence="15">
    <location>
        <begin position="329"/>
        <end position="351"/>
    </location>
</feature>
<evidence type="ECO:0000313" key="19">
    <source>
        <dbReference type="Proteomes" id="UP001139516"/>
    </source>
</evidence>
<feature type="transmembrane region" description="Helical" evidence="15">
    <location>
        <begin position="38"/>
        <end position="59"/>
    </location>
</feature>
<dbReference type="FunFam" id="3.30.565.10:FF:000010">
    <property type="entry name" value="Sensor histidine kinase RcsC"/>
    <property type="match status" value="1"/>
</dbReference>
<dbReference type="CDD" id="cd00082">
    <property type="entry name" value="HisKA"/>
    <property type="match status" value="1"/>
</dbReference>
<keyword evidence="11" id="KW-0902">Two-component regulatory system</keyword>
<dbReference type="SUPFAM" id="SSF52172">
    <property type="entry name" value="CheY-like"/>
    <property type="match status" value="2"/>
</dbReference>
<evidence type="ECO:0000256" key="15">
    <source>
        <dbReference type="SAM" id="Phobius"/>
    </source>
</evidence>
<dbReference type="SMART" id="SM00388">
    <property type="entry name" value="HisKA"/>
    <property type="match status" value="1"/>
</dbReference>
<dbReference type="PANTHER" id="PTHR45339:SF5">
    <property type="entry name" value="HISTIDINE KINASE"/>
    <property type="match status" value="1"/>
</dbReference>
<dbReference type="InterPro" id="IPR005467">
    <property type="entry name" value="His_kinase_dom"/>
</dbReference>
<evidence type="ECO:0000256" key="3">
    <source>
        <dbReference type="ARBA" id="ARBA00012438"/>
    </source>
</evidence>
<dbReference type="Pfam" id="PF00072">
    <property type="entry name" value="Response_reg"/>
    <property type="match status" value="1"/>
</dbReference>
<evidence type="ECO:0000256" key="12">
    <source>
        <dbReference type="ARBA" id="ARBA00023136"/>
    </source>
</evidence>
<dbReference type="InterPro" id="IPR001789">
    <property type="entry name" value="Sig_transdc_resp-reg_receiver"/>
</dbReference>
<dbReference type="InterPro" id="IPR004358">
    <property type="entry name" value="Sig_transdc_His_kin-like_C"/>
</dbReference>
<dbReference type="SMART" id="SM00387">
    <property type="entry name" value="HATPase_c"/>
    <property type="match status" value="1"/>
</dbReference>
<dbReference type="SUPFAM" id="SSF47384">
    <property type="entry name" value="Homodimeric domain of signal transducing histidine kinase"/>
    <property type="match status" value="1"/>
</dbReference>
<comment type="caution">
    <text evidence="18">The sequence shown here is derived from an EMBL/GenBank/DDBJ whole genome shotgun (WGS) entry which is preliminary data.</text>
</comment>
<evidence type="ECO:0000256" key="4">
    <source>
        <dbReference type="ARBA" id="ARBA00022553"/>
    </source>
</evidence>
<evidence type="ECO:0000256" key="6">
    <source>
        <dbReference type="ARBA" id="ARBA00022692"/>
    </source>
</evidence>
<dbReference type="Gene3D" id="3.30.565.10">
    <property type="entry name" value="Histidine kinase-like ATPase, C-terminal domain"/>
    <property type="match status" value="1"/>
</dbReference>
<organism evidence="18 19">
    <name type="scientific">Roseomonas acroporae</name>
    <dbReference type="NCBI Taxonomy" id="2937791"/>
    <lineage>
        <taxon>Bacteria</taxon>
        <taxon>Pseudomonadati</taxon>
        <taxon>Pseudomonadota</taxon>
        <taxon>Alphaproteobacteria</taxon>
        <taxon>Acetobacterales</taxon>
        <taxon>Roseomonadaceae</taxon>
        <taxon>Roseomonas</taxon>
    </lineage>
</organism>
<evidence type="ECO:0000313" key="18">
    <source>
        <dbReference type="EMBL" id="MCK8786841.1"/>
    </source>
</evidence>
<keyword evidence="5" id="KW-0808">Transferase</keyword>
<dbReference type="FunFam" id="1.10.287.130:FF:000004">
    <property type="entry name" value="Ethylene receptor 1"/>
    <property type="match status" value="1"/>
</dbReference>
<dbReference type="CDD" id="cd12914">
    <property type="entry name" value="PDC1_DGC_like"/>
    <property type="match status" value="1"/>
</dbReference>
<dbReference type="InterPro" id="IPR036890">
    <property type="entry name" value="HATPase_C_sf"/>
</dbReference>
<dbReference type="InterPro" id="IPR003661">
    <property type="entry name" value="HisK_dim/P_dom"/>
</dbReference>
<evidence type="ECO:0000259" key="17">
    <source>
        <dbReference type="PROSITE" id="PS50110"/>
    </source>
</evidence>
<dbReference type="InterPro" id="IPR036097">
    <property type="entry name" value="HisK_dim/P_sf"/>
</dbReference>
<dbReference type="Pfam" id="PF00512">
    <property type="entry name" value="HisKA"/>
    <property type="match status" value="1"/>
</dbReference>
<dbReference type="Proteomes" id="UP001139516">
    <property type="component" value="Unassembled WGS sequence"/>
</dbReference>
<dbReference type="PRINTS" id="PR00344">
    <property type="entry name" value="BCTRLSENSOR"/>
</dbReference>
<accession>A0A9X1YIK2</accession>
<keyword evidence="9 18" id="KW-0067">ATP-binding</keyword>
<dbReference type="GO" id="GO:0016020">
    <property type="term" value="C:membrane"/>
    <property type="evidence" value="ECO:0007669"/>
    <property type="project" value="UniProtKB-SubCell"/>
</dbReference>
<keyword evidence="8" id="KW-0418">Kinase</keyword>
<feature type="domain" description="Histidine kinase" evidence="16">
    <location>
        <begin position="384"/>
        <end position="608"/>
    </location>
</feature>
<keyword evidence="7" id="KW-0547">Nucleotide-binding</keyword>
<dbReference type="CDD" id="cd17546">
    <property type="entry name" value="REC_hyHK_CKI1_RcsC-like"/>
    <property type="match status" value="1"/>
</dbReference>
<name>A0A9X1YIK2_9PROT</name>
<dbReference type="Gene3D" id="1.10.287.130">
    <property type="match status" value="1"/>
</dbReference>
<dbReference type="PROSITE" id="PS50109">
    <property type="entry name" value="HIS_KIN"/>
    <property type="match status" value="1"/>
</dbReference>
<evidence type="ECO:0000256" key="7">
    <source>
        <dbReference type="ARBA" id="ARBA00022741"/>
    </source>
</evidence>
<dbReference type="PANTHER" id="PTHR45339">
    <property type="entry name" value="HYBRID SIGNAL TRANSDUCTION HISTIDINE KINASE J"/>
    <property type="match status" value="1"/>
</dbReference>
<dbReference type="RefSeq" id="WP_248668950.1">
    <property type="nucleotide sequence ID" value="NZ_JALPRX010000097.1"/>
</dbReference>
<dbReference type="PROSITE" id="PS50110">
    <property type="entry name" value="RESPONSE_REGULATORY"/>
    <property type="match status" value="2"/>
</dbReference>
<evidence type="ECO:0000256" key="8">
    <source>
        <dbReference type="ARBA" id="ARBA00022777"/>
    </source>
</evidence>
<evidence type="ECO:0000259" key="16">
    <source>
        <dbReference type="PROSITE" id="PS50109"/>
    </source>
</evidence>
<evidence type="ECO:0000256" key="1">
    <source>
        <dbReference type="ARBA" id="ARBA00000085"/>
    </source>
</evidence>
<evidence type="ECO:0000256" key="5">
    <source>
        <dbReference type="ARBA" id="ARBA00022679"/>
    </source>
</evidence>
<dbReference type="GO" id="GO:0000155">
    <property type="term" value="F:phosphorelay sensor kinase activity"/>
    <property type="evidence" value="ECO:0007669"/>
    <property type="project" value="InterPro"/>
</dbReference>
<dbReference type="SUPFAM" id="SSF55874">
    <property type="entry name" value="ATPase domain of HSP90 chaperone/DNA topoisomerase II/histidine kinase"/>
    <property type="match status" value="1"/>
</dbReference>
<dbReference type="Pfam" id="PF02518">
    <property type="entry name" value="HATPase_c"/>
    <property type="match status" value="1"/>
</dbReference>
<feature type="domain" description="Response regulatory" evidence="17">
    <location>
        <begin position="623"/>
        <end position="743"/>
    </location>
</feature>
<dbReference type="EMBL" id="JALPRX010000097">
    <property type="protein sequence ID" value="MCK8786841.1"/>
    <property type="molecule type" value="Genomic_DNA"/>
</dbReference>
<dbReference type="Gene3D" id="3.30.450.20">
    <property type="entry name" value="PAS domain"/>
    <property type="match status" value="1"/>
</dbReference>
<comment type="subcellular location">
    <subcellularLocation>
        <location evidence="2">Membrane</location>
    </subcellularLocation>
</comment>
<evidence type="ECO:0000256" key="9">
    <source>
        <dbReference type="ARBA" id="ARBA00022840"/>
    </source>
</evidence>
<dbReference type="GO" id="GO:0005524">
    <property type="term" value="F:ATP binding"/>
    <property type="evidence" value="ECO:0007669"/>
    <property type="project" value="UniProtKB-KW"/>
</dbReference>
<feature type="modified residue" description="4-aspartylphosphate" evidence="13">
    <location>
        <position position="818"/>
    </location>
</feature>
<sequence>MTTRRIARTQRISDFRAKLRRSLGLREPAPREPRPLRLFAVAAGGVGLCLLALYAIIALRGQEAAERRAERLTQGIAATLADQLARTVQATDLLLVEAGPRAAAMARDPAAMRALAQRVQDLPELRALLFTDAAGVVTAATVDQLVGERLDDREWFRQLRFGGPPLRLGAPEFGRYLGAVREHPAETPGNGATPAAPGQAGRWTVPLARNLQGPGGAFAGVAVALLNPESLSLTARRYADAFGVTVRLHSFGGLLLARSDGRADGIGELNASAWPFRDFLPRRERGTWAGRDQDGEEVVASFAVSRQGGIVVEVAQARLAAMAEARRQLWQLGLGMVATALVVLLALWLLMRQAEALRRQGLRLTTSEREARTASAAKEEFLAAMSHEIRTPMNGVIGMTSLLLETGLDPQQRRCAETIQGSAEHLLLILNDILDYSALQAGPLRLEAVPFEIEVELRTALDPFTQRAAAKGVELLCVVERGMPATVVGDPGRFRQMLFNLVGNAVKFTESGWIEVSLSAQPVEAALGGGWRLAIGVADTGIGLDAAKIPTLFERFTQADASIRRRYGGTGLGLAICRRLAEAMGGGIAADNRPGGGSVFRFSMRAGEAEPPSPAPGPLLGRRVLVVHPLEQARTGLVQQVAALGGEAWSAADADAALDRLRANAAAGQPIEAVLLDDGLPGRTAAPAATLARRIRDEPGLPPPVQVVCVAPIEAGRMAAVRPVTLVKPVLPGRLRDAVLTACGDARPAAAPTAAAPSPAPAPPAGSPRVLLVEDNATNRLVMGTVLERSGIQVAFAHDGAEALTLAGREAFDIILMDVQMPVMDGLEATRQLRAGRGPNRRTRIVGLTAAVGPGYERQCLEAGMDEYIGKPVVRARLLQAIGVSDTV</sequence>
<dbReference type="InterPro" id="IPR011006">
    <property type="entry name" value="CheY-like_superfamily"/>
</dbReference>
<keyword evidence="6 15" id="KW-0812">Transmembrane</keyword>
<gene>
    <name evidence="18" type="ORF">M0638_20930</name>
</gene>
<keyword evidence="10 15" id="KW-1133">Transmembrane helix</keyword>
<proteinExistence type="predicted"/>
<dbReference type="CDD" id="cd18774">
    <property type="entry name" value="PDC2_HK_sensor"/>
    <property type="match status" value="1"/>
</dbReference>